<gene>
    <name evidence="2" type="ORF">AABB81_14995</name>
</gene>
<feature type="transmembrane region" description="Helical" evidence="1">
    <location>
        <begin position="203"/>
        <end position="227"/>
    </location>
</feature>
<comment type="caution">
    <text evidence="2">The sequence shown here is derived from an EMBL/GenBank/DDBJ whole genome shotgun (WGS) entry which is preliminary data.</text>
</comment>
<evidence type="ECO:0000313" key="2">
    <source>
        <dbReference type="EMBL" id="MEL4457213.1"/>
    </source>
</evidence>
<keyword evidence="3" id="KW-1185">Reference proteome</keyword>
<evidence type="ECO:0008006" key="4">
    <source>
        <dbReference type="Google" id="ProtNLM"/>
    </source>
</evidence>
<evidence type="ECO:0000313" key="3">
    <source>
        <dbReference type="Proteomes" id="UP001474120"/>
    </source>
</evidence>
<proteinExistence type="predicted"/>
<reference evidence="2 3" key="1">
    <citation type="submission" date="2024-04" db="EMBL/GenBank/DDBJ databases">
        <title>whole genome sequencing of Lutimonas vermicola strain IMCC1616.</title>
        <authorList>
            <person name="Bae S.S."/>
        </authorList>
    </citation>
    <scope>NUCLEOTIDE SEQUENCE [LARGE SCALE GENOMIC DNA]</scope>
    <source>
        <strain evidence="2 3">IMCC1616</strain>
    </source>
</reference>
<feature type="transmembrane region" description="Helical" evidence="1">
    <location>
        <begin position="136"/>
        <end position="159"/>
    </location>
</feature>
<keyword evidence="1" id="KW-0472">Membrane</keyword>
<protein>
    <recommendedName>
        <fullName evidence="4">DUF2062 domain-containing protein</fullName>
    </recommendedName>
</protein>
<evidence type="ECO:0000256" key="1">
    <source>
        <dbReference type="SAM" id="Phobius"/>
    </source>
</evidence>
<accession>A0ABU9L4Y8</accession>
<organism evidence="2 3">
    <name type="scientific">Lutimonas vermicola</name>
    <dbReference type="NCBI Taxonomy" id="414288"/>
    <lineage>
        <taxon>Bacteria</taxon>
        <taxon>Pseudomonadati</taxon>
        <taxon>Bacteroidota</taxon>
        <taxon>Flavobacteriia</taxon>
        <taxon>Flavobacteriales</taxon>
        <taxon>Flavobacteriaceae</taxon>
        <taxon>Lutimonas</taxon>
    </lineage>
</organism>
<keyword evidence="1" id="KW-0812">Transmembrane</keyword>
<sequence>MKWAFVIFFIITANSNCSALQIRSLNLMHIQEAPVQTAENSLMFISSIQYLEKQNSKSAKLNYQSIADLVTVFLLYVTTFLVVITPIVLVYFWILFSYKYIKIFRRNFSLKKWFRGKSKLEEAHLNDSIWLAFKNVYAPMIGFGVAIIAYIFSSIRFMVLNFESMGTATAQYFKFPFFVLDKYGWIEVKETAEMNIDFFWNQMLLIVVISGLFFLVGYLLGAILVDLRLKMTRKKIKNSSSNIIKPKETMFHLNIKEKQSIDSIL</sequence>
<dbReference type="Proteomes" id="UP001474120">
    <property type="component" value="Unassembled WGS sequence"/>
</dbReference>
<dbReference type="EMBL" id="JBCDNA010000003">
    <property type="protein sequence ID" value="MEL4457213.1"/>
    <property type="molecule type" value="Genomic_DNA"/>
</dbReference>
<name>A0ABU9L4Y8_9FLAO</name>
<feature type="transmembrane region" description="Helical" evidence="1">
    <location>
        <begin position="73"/>
        <end position="96"/>
    </location>
</feature>
<keyword evidence="1" id="KW-1133">Transmembrane helix</keyword>
<dbReference type="RefSeq" id="WP_342161374.1">
    <property type="nucleotide sequence ID" value="NZ_JBCDNA010000003.1"/>
</dbReference>